<protein>
    <submittedName>
        <fullName evidence="1">2245_t:CDS:1</fullName>
    </submittedName>
</protein>
<dbReference type="EMBL" id="CAJVQC010022158">
    <property type="protein sequence ID" value="CAG8716735.1"/>
    <property type="molecule type" value="Genomic_DNA"/>
</dbReference>
<accession>A0ACA9PNJ4</accession>
<organism evidence="1 2">
    <name type="scientific">Racocetra persica</name>
    <dbReference type="NCBI Taxonomy" id="160502"/>
    <lineage>
        <taxon>Eukaryota</taxon>
        <taxon>Fungi</taxon>
        <taxon>Fungi incertae sedis</taxon>
        <taxon>Mucoromycota</taxon>
        <taxon>Glomeromycotina</taxon>
        <taxon>Glomeromycetes</taxon>
        <taxon>Diversisporales</taxon>
        <taxon>Gigasporaceae</taxon>
        <taxon>Racocetra</taxon>
    </lineage>
</organism>
<sequence>MGEHYKTGFHVNSLKNQSRTCVFIDSSDPTLPNQVINDARPFIKLPFPPTIDPRDLITVLPDGRVPTRAPNAFIIYRRAFIEAARAEGYNFPMNVISSMTSQSWEQEPQFVKNEYRRLGKEAYNRRNEMCPDSNQRRKREKWNLVSFNKKKSTARKIKKSIQKSPKKPLDFKNQNQPSESATDFNSEFTQKMNDDSLAMCDDYYEDEHFDCCELYQSPEQSSEKNSEQSSEQSFGQSFERSPEQSPAQSPKQSPEQSPEQSPKQSPERSPKQNIEQSHEQNPKQSFEQESKNSDESSPIISNEPGFHYDYSYFSDGTIEESPLQTPVRETFEHHFESVPSFDNNIYTISSDQNGLEEIHKYNVNNQISSNPLGIHENLFTTEADMFVLSNSNELPLIFDNVTTLYQGDLRIDLPCGVDFASLYYY</sequence>
<proteinExistence type="predicted"/>
<reference evidence="1" key="1">
    <citation type="submission" date="2021-06" db="EMBL/GenBank/DDBJ databases">
        <authorList>
            <person name="Kallberg Y."/>
            <person name="Tangrot J."/>
            <person name="Rosling A."/>
        </authorList>
    </citation>
    <scope>NUCLEOTIDE SEQUENCE</scope>
    <source>
        <strain evidence="1">MA461A</strain>
    </source>
</reference>
<comment type="caution">
    <text evidence="1">The sequence shown here is derived from an EMBL/GenBank/DDBJ whole genome shotgun (WGS) entry which is preliminary data.</text>
</comment>
<evidence type="ECO:0000313" key="2">
    <source>
        <dbReference type="Proteomes" id="UP000789920"/>
    </source>
</evidence>
<evidence type="ECO:0000313" key="1">
    <source>
        <dbReference type="EMBL" id="CAG8716735.1"/>
    </source>
</evidence>
<dbReference type="Proteomes" id="UP000789920">
    <property type="component" value="Unassembled WGS sequence"/>
</dbReference>
<keyword evidence="2" id="KW-1185">Reference proteome</keyword>
<name>A0ACA9PNJ4_9GLOM</name>
<gene>
    <name evidence="1" type="ORF">RPERSI_LOCUS10952</name>
</gene>